<comment type="caution">
    <text evidence="2">The sequence shown here is derived from an EMBL/GenBank/DDBJ whole genome shotgun (WGS) entry which is preliminary data.</text>
</comment>
<feature type="domain" description="AB hydrolase-1" evidence="1">
    <location>
        <begin position="93"/>
        <end position="313"/>
    </location>
</feature>
<evidence type="ECO:0000313" key="2">
    <source>
        <dbReference type="EMBL" id="KAF7357445.1"/>
    </source>
</evidence>
<dbReference type="OrthoDB" id="9988524at2759"/>
<dbReference type="InterPro" id="IPR000073">
    <property type="entry name" value="AB_hydrolase_1"/>
</dbReference>
<keyword evidence="3" id="KW-1185">Reference proteome</keyword>
<evidence type="ECO:0000259" key="1">
    <source>
        <dbReference type="Pfam" id="PF12697"/>
    </source>
</evidence>
<dbReference type="PANTHER" id="PTHR42886:SF53">
    <property type="entry name" value="ALPHA_BETA-HYDROLASES SUPERFAMILY PROTEIN"/>
    <property type="match status" value="1"/>
</dbReference>
<dbReference type="Pfam" id="PF12697">
    <property type="entry name" value="Abhydrolase_6"/>
    <property type="match status" value="1"/>
</dbReference>
<reference evidence="2" key="1">
    <citation type="submission" date="2020-05" db="EMBL/GenBank/DDBJ databases">
        <title>Mycena genomes resolve the evolution of fungal bioluminescence.</title>
        <authorList>
            <person name="Tsai I.J."/>
        </authorList>
    </citation>
    <scope>NUCLEOTIDE SEQUENCE</scope>
    <source>
        <strain evidence="2">160909Yilan</strain>
    </source>
</reference>
<protein>
    <submittedName>
        <fullName evidence="2">Ectomycorrhiza-regulated esterase</fullName>
    </submittedName>
</protein>
<accession>A0A8H7D0X4</accession>
<dbReference type="Gene3D" id="3.40.50.1820">
    <property type="entry name" value="alpha/beta hydrolase"/>
    <property type="match status" value="1"/>
</dbReference>
<dbReference type="SUPFAM" id="SSF53474">
    <property type="entry name" value="alpha/beta-Hydrolases"/>
    <property type="match status" value="1"/>
</dbReference>
<gene>
    <name evidence="2" type="ORF">MSAN_01340500</name>
</gene>
<dbReference type="InterPro" id="IPR029058">
    <property type="entry name" value="AB_hydrolase_fold"/>
</dbReference>
<sequence>MPLEIALPCLRPLLSRSVCSVNTHVTGYTFALPATNDTCSSVFHPSCVSGGSMADRLSTKIVIPHPTAPISGITGILEQLDPQTSTHGRKITLILHGTMGHKDYLFQRRLAQRLPQDSFRFDFRGNHETPGTFNQGGFADDIEDLSAVAQHLQNVYGYVISAVVGHSRGSLVGMRWVSTSEDARNVTACINVSGRYRMAKILEGPAAKVRQDAFDTQGFYDWTTTVARKSVTVRMYPAGQDLFINWDTSFVWDKFPAHIHVLTLHGLSDQTVPPYDAHIYARALGARSPGTHTLHMVEDADHNFTGRQDQVVDYMLEWWDLHERGELKTSGLWMTGVRGKL</sequence>
<evidence type="ECO:0000313" key="3">
    <source>
        <dbReference type="Proteomes" id="UP000623467"/>
    </source>
</evidence>
<dbReference type="PANTHER" id="PTHR42886">
    <property type="entry name" value="RE40534P-RELATED"/>
    <property type="match status" value="1"/>
</dbReference>
<dbReference type="AlphaFoldDB" id="A0A8H7D0X4"/>
<dbReference type="EMBL" id="JACAZH010000010">
    <property type="protein sequence ID" value="KAF7357445.1"/>
    <property type="molecule type" value="Genomic_DNA"/>
</dbReference>
<proteinExistence type="predicted"/>
<dbReference type="Proteomes" id="UP000623467">
    <property type="component" value="Unassembled WGS sequence"/>
</dbReference>
<organism evidence="2 3">
    <name type="scientific">Mycena sanguinolenta</name>
    <dbReference type="NCBI Taxonomy" id="230812"/>
    <lineage>
        <taxon>Eukaryota</taxon>
        <taxon>Fungi</taxon>
        <taxon>Dikarya</taxon>
        <taxon>Basidiomycota</taxon>
        <taxon>Agaricomycotina</taxon>
        <taxon>Agaricomycetes</taxon>
        <taxon>Agaricomycetidae</taxon>
        <taxon>Agaricales</taxon>
        <taxon>Marasmiineae</taxon>
        <taxon>Mycenaceae</taxon>
        <taxon>Mycena</taxon>
    </lineage>
</organism>
<name>A0A8H7D0X4_9AGAR</name>